<dbReference type="EMBL" id="MRCU01000001">
    <property type="protein sequence ID" value="RKK30295.1"/>
    <property type="molecule type" value="Genomic_DNA"/>
</dbReference>
<feature type="region of interest" description="Disordered" evidence="7">
    <location>
        <begin position="295"/>
        <end position="354"/>
    </location>
</feature>
<protein>
    <submittedName>
        <fullName evidence="10">Uncharacterized protein</fullName>
    </submittedName>
</protein>
<feature type="compositionally biased region" description="Polar residues" evidence="7">
    <location>
        <begin position="301"/>
        <end position="319"/>
    </location>
</feature>
<dbReference type="InterPro" id="IPR013087">
    <property type="entry name" value="Znf_C2H2_type"/>
</dbReference>
<evidence type="ECO:0000256" key="6">
    <source>
        <dbReference type="PROSITE-ProRule" id="PRU00042"/>
    </source>
</evidence>
<keyword evidence="1" id="KW-0479">Metal-binding</keyword>
<dbReference type="CDD" id="cd12148">
    <property type="entry name" value="fungal_TF_MHR"/>
    <property type="match status" value="1"/>
</dbReference>
<dbReference type="SMART" id="SM00066">
    <property type="entry name" value="GAL4"/>
    <property type="match status" value="1"/>
</dbReference>
<keyword evidence="4" id="KW-0804">Transcription</keyword>
<dbReference type="Pfam" id="PF00096">
    <property type="entry name" value="zf-C2H2"/>
    <property type="match status" value="1"/>
</dbReference>
<dbReference type="SMART" id="SM00355">
    <property type="entry name" value="ZnF_C2H2"/>
    <property type="match status" value="2"/>
</dbReference>
<feature type="region of interest" description="Disordered" evidence="7">
    <location>
        <begin position="132"/>
        <end position="154"/>
    </location>
</feature>
<dbReference type="AlphaFoldDB" id="A0A3L6P8V7"/>
<dbReference type="Proteomes" id="UP000270866">
    <property type="component" value="Chromosome 1"/>
</dbReference>
<feature type="domain" description="Zn(2)-C6 fungal-type" evidence="8">
    <location>
        <begin position="90"/>
        <end position="119"/>
    </location>
</feature>
<evidence type="ECO:0000259" key="8">
    <source>
        <dbReference type="PROSITE" id="PS50048"/>
    </source>
</evidence>
<keyword evidence="2" id="KW-0862">Zinc</keyword>
<sequence length="975" mass="109495">MDDTTCNESLEIPDDQEKTLFVCDTCHRQFSRFEHLKRHNQTHTDTRAIKCTHCNKRFSRKDAAQRHERLHERQAPEGVQNSTASSLRRTCTPCSKSRIKCSGGTPCTHCAVRNFVCSYLPRKRRERQIMLSTSEGQGSAGGSTASTVQSPGTVTTPGATLDWLETSTRQQNVTSVVRVQTNLVQNDQFTTNDGQSSSVDSHLRREPERPTSIVGDIPDTYSLPTNWLPFDDVPLNSSLLHSLNSMPRLASEVDDASAIAPQSLETQTPFPILPGIHEQTLQHDHVSALIASMASNKPRKTQSSGISDNSALPSTQATHYSDGAGFRESRAERHMRQRRAAYAEDHGPSPGHQVHTSWLGDLIAKVAVASTSTEASSDVPESIFVELMSRLDSHATSSHILADFAAYKESLLAKSTFQLFISLYFEHFHPVNPFVDRSHLSIPLWGIPLWGWSLCLATAAIGSKYFGSEEVNRFGDCLCCILHELMARELDFVNSQEPLPYIQARILASVGLCQSRQPELLRCGYNASAMAAQACLRLRLLSEDDNIGSYEDDQSLEQEWITWRFRETRRRTGLFVWLTSCYFALASEHHPCLFPDQPQVRLPCREELWAAESPQAWSTARSEVGDADPIAFSAEEASRLTVPEVTVELWRDLKSRHSSNSFATIVIIHMLVYRRWSANEYLADVIHDIPQTNLSNIYVPGRKYLGSVPEYIKWRNQCCDCLDVLHWEALSLSAKAEGLEGPALLHLHLARLSLLTPVQDLFAIAHQSTLSGTAHMTPSSLYHHGTSKLDPRQTIKIWATQDRYKARLAVIHAGAVLWHVRRYSSDSIVEPFALFLAALVLWAYGQTSNIRKLYESACMRAQSPVSENEDSVISATTTHGSVENRATHDYISKRRMPSTMQLDRPMDDELVQYFIRFGEGLRLPLEGVDDLCTAEGPLQILQEVSSLLMEQHKPWGISDAYARFLQDLKMPQWQI</sequence>
<evidence type="ECO:0000256" key="2">
    <source>
        <dbReference type="ARBA" id="ARBA00022833"/>
    </source>
</evidence>
<proteinExistence type="predicted"/>
<evidence type="ECO:0000256" key="3">
    <source>
        <dbReference type="ARBA" id="ARBA00023015"/>
    </source>
</evidence>
<dbReference type="CDD" id="cd00067">
    <property type="entry name" value="GAL4"/>
    <property type="match status" value="1"/>
</dbReference>
<dbReference type="Gene3D" id="3.30.160.60">
    <property type="entry name" value="Classic Zinc Finger"/>
    <property type="match status" value="2"/>
</dbReference>
<evidence type="ECO:0000256" key="1">
    <source>
        <dbReference type="ARBA" id="ARBA00022723"/>
    </source>
</evidence>
<feature type="domain" description="C2H2-type" evidence="9">
    <location>
        <begin position="49"/>
        <end position="76"/>
    </location>
</feature>
<evidence type="ECO:0000313" key="10">
    <source>
        <dbReference type="EMBL" id="RKK30295.1"/>
    </source>
</evidence>
<feature type="region of interest" description="Disordered" evidence="7">
    <location>
        <begin position="62"/>
        <end position="82"/>
    </location>
</feature>
<dbReference type="PANTHER" id="PTHR47660:SF7">
    <property type="entry name" value="TRANSCRIPTION FACTOR WITH C2H2 AND ZN(2)-CYS(6) DNA BINDING DOMAIN (EUROFUNG)"/>
    <property type="match status" value="1"/>
</dbReference>
<feature type="compositionally biased region" description="Basic and acidic residues" evidence="7">
    <location>
        <begin position="62"/>
        <end position="75"/>
    </location>
</feature>
<dbReference type="GO" id="GO:0000981">
    <property type="term" value="F:DNA-binding transcription factor activity, RNA polymerase II-specific"/>
    <property type="evidence" value="ECO:0007669"/>
    <property type="project" value="InterPro"/>
</dbReference>
<feature type="region of interest" description="Disordered" evidence="7">
    <location>
        <begin position="186"/>
        <end position="217"/>
    </location>
</feature>
<name>A0A3L6P8V7_FUSOX</name>
<dbReference type="PROSITE" id="PS50157">
    <property type="entry name" value="ZINC_FINGER_C2H2_2"/>
    <property type="match status" value="2"/>
</dbReference>
<dbReference type="InterPro" id="IPR036236">
    <property type="entry name" value="Znf_C2H2_sf"/>
</dbReference>
<dbReference type="InterPro" id="IPR001138">
    <property type="entry name" value="Zn2Cys6_DnaBD"/>
</dbReference>
<comment type="caution">
    <text evidence="10">The sequence shown here is derived from an EMBL/GenBank/DDBJ whole genome shotgun (WGS) entry which is preliminary data.</text>
</comment>
<organism evidence="10 11">
    <name type="scientific">Fusarium oxysporum f. sp. cepae</name>
    <dbReference type="NCBI Taxonomy" id="396571"/>
    <lineage>
        <taxon>Eukaryota</taxon>
        <taxon>Fungi</taxon>
        <taxon>Dikarya</taxon>
        <taxon>Ascomycota</taxon>
        <taxon>Pezizomycotina</taxon>
        <taxon>Sordariomycetes</taxon>
        <taxon>Hypocreomycetidae</taxon>
        <taxon>Hypocreales</taxon>
        <taxon>Nectriaceae</taxon>
        <taxon>Fusarium</taxon>
        <taxon>Fusarium oxysporum species complex</taxon>
    </lineage>
</organism>
<evidence type="ECO:0000256" key="5">
    <source>
        <dbReference type="ARBA" id="ARBA00023242"/>
    </source>
</evidence>
<dbReference type="Pfam" id="PF00172">
    <property type="entry name" value="Zn_clus"/>
    <property type="match status" value="1"/>
</dbReference>
<dbReference type="SUPFAM" id="SSF57667">
    <property type="entry name" value="beta-beta-alpha zinc fingers"/>
    <property type="match status" value="1"/>
</dbReference>
<feature type="compositionally biased region" description="Low complexity" evidence="7">
    <location>
        <begin position="132"/>
        <end position="150"/>
    </location>
</feature>
<reference evidence="10 11" key="1">
    <citation type="journal article" date="2018" name="Sci. Rep.">
        <title>Characterisation of pathogen-specific regions and novel effector candidates in Fusarium oxysporum f. sp. cepae.</title>
        <authorList>
            <person name="Armitage A.D."/>
            <person name="Taylor A."/>
            <person name="Sobczyk M.K."/>
            <person name="Baxter L."/>
            <person name="Greenfield B.P."/>
            <person name="Bates H.J."/>
            <person name="Wilson F."/>
            <person name="Jackson A.C."/>
            <person name="Ott S."/>
            <person name="Harrison R.J."/>
            <person name="Clarkson J.P."/>
        </authorList>
    </citation>
    <scope>NUCLEOTIDE SEQUENCE [LARGE SCALE GENOMIC DNA]</scope>
    <source>
        <strain evidence="10 11">FoC_Fus2</strain>
    </source>
</reference>
<dbReference type="GO" id="GO:0006351">
    <property type="term" value="P:DNA-templated transcription"/>
    <property type="evidence" value="ECO:0007669"/>
    <property type="project" value="InterPro"/>
</dbReference>
<dbReference type="SUPFAM" id="SSF57701">
    <property type="entry name" value="Zn2/Cys6 DNA-binding domain"/>
    <property type="match status" value="1"/>
</dbReference>
<dbReference type="Gene3D" id="4.10.240.10">
    <property type="entry name" value="Zn(2)-C6 fungal-type DNA-binding domain"/>
    <property type="match status" value="1"/>
</dbReference>
<dbReference type="GO" id="GO:0008270">
    <property type="term" value="F:zinc ion binding"/>
    <property type="evidence" value="ECO:0007669"/>
    <property type="project" value="UniProtKB-KW"/>
</dbReference>
<dbReference type="GO" id="GO:0003677">
    <property type="term" value="F:DNA binding"/>
    <property type="evidence" value="ECO:0007669"/>
    <property type="project" value="InterPro"/>
</dbReference>
<dbReference type="PANTHER" id="PTHR47660">
    <property type="entry name" value="TRANSCRIPTION FACTOR WITH C2H2 AND ZN(2)-CYS(6) DNA BINDING DOMAIN (EUROFUNG)-RELATED-RELATED"/>
    <property type="match status" value="1"/>
</dbReference>
<evidence type="ECO:0000256" key="7">
    <source>
        <dbReference type="SAM" id="MobiDB-lite"/>
    </source>
</evidence>
<dbReference type="Pfam" id="PF04082">
    <property type="entry name" value="Fungal_trans"/>
    <property type="match status" value="1"/>
</dbReference>
<dbReference type="InterPro" id="IPR007219">
    <property type="entry name" value="XnlR_reg_dom"/>
</dbReference>
<evidence type="ECO:0000313" key="11">
    <source>
        <dbReference type="Proteomes" id="UP000270866"/>
    </source>
</evidence>
<feature type="domain" description="C2H2-type" evidence="9">
    <location>
        <begin position="21"/>
        <end position="48"/>
    </location>
</feature>
<evidence type="ECO:0000259" key="9">
    <source>
        <dbReference type="PROSITE" id="PS50157"/>
    </source>
</evidence>
<keyword evidence="5" id="KW-0539">Nucleus</keyword>
<dbReference type="InterPro" id="IPR036864">
    <property type="entry name" value="Zn2-C6_fun-type_DNA-bd_sf"/>
</dbReference>
<keyword evidence="6" id="KW-0863">Zinc-finger</keyword>
<keyword evidence="3" id="KW-0805">Transcription regulation</keyword>
<gene>
    <name evidence="10" type="ORF">BFJ65_g2190</name>
</gene>
<dbReference type="PROSITE" id="PS00028">
    <property type="entry name" value="ZINC_FINGER_C2H2_1"/>
    <property type="match status" value="2"/>
</dbReference>
<feature type="compositionally biased region" description="Basic and acidic residues" evidence="7">
    <location>
        <begin position="325"/>
        <end position="334"/>
    </location>
</feature>
<evidence type="ECO:0000256" key="4">
    <source>
        <dbReference type="ARBA" id="ARBA00023163"/>
    </source>
</evidence>
<dbReference type="PROSITE" id="PS50048">
    <property type="entry name" value="ZN2_CY6_FUNGAL_2"/>
    <property type="match status" value="1"/>
</dbReference>
<accession>A0A3L6P8V7</accession>
<dbReference type="PROSITE" id="PS00463">
    <property type="entry name" value="ZN2_CY6_FUNGAL_1"/>
    <property type="match status" value="1"/>
</dbReference>
<feature type="compositionally biased region" description="Polar residues" evidence="7">
    <location>
        <begin position="186"/>
        <end position="200"/>
    </location>
</feature>